<evidence type="ECO:0000256" key="1">
    <source>
        <dbReference type="ARBA" id="ARBA00009400"/>
    </source>
</evidence>
<protein>
    <recommendedName>
        <fullName evidence="2">Putative pyrophosphorylase ModD</fullName>
    </recommendedName>
</protein>
<dbReference type="Proteomes" id="UP000595009">
    <property type="component" value="Chromosome"/>
</dbReference>
<dbReference type="InterPro" id="IPR036068">
    <property type="entry name" value="Nicotinate_pribotase-like_C"/>
</dbReference>
<name>A0A7M1NW25_HAEPA</name>
<dbReference type="PANTHER" id="PTHR32179">
    <property type="entry name" value="NICOTINATE-NUCLEOTIDE PYROPHOSPHORYLASE [CARBOXYLATING]"/>
    <property type="match status" value="1"/>
</dbReference>
<dbReference type="InterPro" id="IPR027277">
    <property type="entry name" value="NadC/ModD"/>
</dbReference>
<evidence type="ECO:0000256" key="5">
    <source>
        <dbReference type="PIRNR" id="PIRNR006250"/>
    </source>
</evidence>
<dbReference type="InterPro" id="IPR022412">
    <property type="entry name" value="Quinolinate_PRibosylTrfase_N"/>
</dbReference>
<dbReference type="InterPro" id="IPR002638">
    <property type="entry name" value="Quinolinate_PRibosylTrfase_C"/>
</dbReference>
<evidence type="ECO:0000259" key="7">
    <source>
        <dbReference type="Pfam" id="PF02749"/>
    </source>
</evidence>
<feature type="domain" description="Quinolinate phosphoribosyl transferase C-terminal" evidence="6">
    <location>
        <begin position="106"/>
        <end position="276"/>
    </location>
</feature>
<sequence length="281" mass="30763">MIYFSDKELDDFLLEDIYRGDLTTHALGLEKVPAKIEFKRKNAGVVAGISVAERLLKKLGITPQVYVNEGESVEAGALLLSAVDSADKLQQAWKVVQLVLEWSCGVAQYTAEMIANAKAINPHAVVACTRKSIPNTRKLATNAVLAAGGHIHRQGVSETLLVFTNHRNLLAEPNNWTHIVETLKREAPENKVTLEADNFAQFEQMISAFPDIIQLDKWSVEDVKAALDLIKAQSRNITLSVAGGVNKNNVADYAKLGINLFITSAPYYAAPEDIKVVISKA</sequence>
<proteinExistence type="inferred from homology"/>
<evidence type="ECO:0000313" key="9">
    <source>
        <dbReference type="Proteomes" id="UP000595009"/>
    </source>
</evidence>
<dbReference type="GO" id="GO:0009435">
    <property type="term" value="P:NAD+ biosynthetic process"/>
    <property type="evidence" value="ECO:0007669"/>
    <property type="project" value="InterPro"/>
</dbReference>
<dbReference type="PANTHER" id="PTHR32179:SF4">
    <property type="entry name" value="PYROPHOSPHORYLASE MODD-RELATED"/>
    <property type="match status" value="1"/>
</dbReference>
<dbReference type="GO" id="GO:0005737">
    <property type="term" value="C:cytoplasm"/>
    <property type="evidence" value="ECO:0007669"/>
    <property type="project" value="TreeGrafter"/>
</dbReference>
<dbReference type="InterPro" id="IPR006242">
    <property type="entry name" value="ModD"/>
</dbReference>
<dbReference type="CDD" id="cd01573">
    <property type="entry name" value="modD_like"/>
    <property type="match status" value="1"/>
</dbReference>
<dbReference type="Pfam" id="PF01729">
    <property type="entry name" value="QRPTase_C"/>
    <property type="match status" value="1"/>
</dbReference>
<dbReference type="InterPro" id="IPR013785">
    <property type="entry name" value="Aldolase_TIM"/>
</dbReference>
<dbReference type="Gene3D" id="3.20.20.70">
    <property type="entry name" value="Aldolase class I"/>
    <property type="match status" value="1"/>
</dbReference>
<dbReference type="AlphaFoldDB" id="A0A7M1NW25"/>
<keyword evidence="4 5" id="KW-0808">Transferase</keyword>
<feature type="domain" description="Quinolinate phosphoribosyl transferase N-terminal" evidence="7">
    <location>
        <begin position="21"/>
        <end position="104"/>
    </location>
</feature>
<evidence type="ECO:0000256" key="4">
    <source>
        <dbReference type="ARBA" id="ARBA00022679"/>
    </source>
</evidence>
<dbReference type="EMBL" id="CP063120">
    <property type="protein sequence ID" value="QOR17136.1"/>
    <property type="molecule type" value="Genomic_DNA"/>
</dbReference>
<evidence type="ECO:0000259" key="6">
    <source>
        <dbReference type="Pfam" id="PF01729"/>
    </source>
</evidence>
<dbReference type="InterPro" id="IPR037128">
    <property type="entry name" value="Quinolinate_PRibosylTase_N_sf"/>
</dbReference>
<evidence type="ECO:0000256" key="2">
    <source>
        <dbReference type="ARBA" id="ARBA00019205"/>
    </source>
</evidence>
<accession>A0A7M1NW25</accession>
<reference evidence="8 9" key="1">
    <citation type="submission" date="2020-10" db="EMBL/GenBank/DDBJ databases">
        <title>Genomic diversity and antimicrobial resistance of Haemophilus colonising the airways of young children with cystic fibrosis.</title>
        <authorList>
            <person name="Watts S.C."/>
            <person name="Judd L.M."/>
            <person name="Carzino R."/>
            <person name="Ranganathan S."/>
            <person name="Holt K.E."/>
        </authorList>
    </citation>
    <scope>NUCLEOTIDE SEQUENCE [LARGE SCALE GENOMIC DNA]</scope>
    <source>
        <strain evidence="8 9">M1C137_2</strain>
    </source>
</reference>
<dbReference type="RefSeq" id="WP_197543503.1">
    <property type="nucleotide sequence ID" value="NZ_CP063120.1"/>
</dbReference>
<dbReference type="NCBIfam" id="TIGR01334">
    <property type="entry name" value="modD"/>
    <property type="match status" value="1"/>
</dbReference>
<evidence type="ECO:0000256" key="3">
    <source>
        <dbReference type="ARBA" id="ARBA00022676"/>
    </source>
</evidence>
<dbReference type="FunFam" id="3.20.20.70:FF:000030">
    <property type="entry name" value="Nicotinate-nucleotide pyrophosphorylase, carboxylating"/>
    <property type="match status" value="1"/>
</dbReference>
<evidence type="ECO:0000313" key="8">
    <source>
        <dbReference type="EMBL" id="QOR17136.1"/>
    </source>
</evidence>
<dbReference type="SUPFAM" id="SSF51690">
    <property type="entry name" value="Nicotinate/Quinolinate PRTase C-terminal domain-like"/>
    <property type="match status" value="1"/>
</dbReference>
<dbReference type="GO" id="GO:0034213">
    <property type="term" value="P:quinolinate catabolic process"/>
    <property type="evidence" value="ECO:0007669"/>
    <property type="project" value="TreeGrafter"/>
</dbReference>
<dbReference type="SUPFAM" id="SSF54675">
    <property type="entry name" value="Nicotinate/Quinolinate PRTase N-terminal domain-like"/>
    <property type="match status" value="1"/>
</dbReference>
<dbReference type="GO" id="GO:0004514">
    <property type="term" value="F:nicotinate-nucleotide diphosphorylase (carboxylating) activity"/>
    <property type="evidence" value="ECO:0007669"/>
    <property type="project" value="InterPro"/>
</dbReference>
<dbReference type="PIRSF" id="PIRSF006250">
    <property type="entry name" value="NadC_ModD"/>
    <property type="match status" value="1"/>
</dbReference>
<organism evidence="8 9">
    <name type="scientific">Haemophilus parainfluenzae</name>
    <dbReference type="NCBI Taxonomy" id="729"/>
    <lineage>
        <taxon>Bacteria</taxon>
        <taxon>Pseudomonadati</taxon>
        <taxon>Pseudomonadota</taxon>
        <taxon>Gammaproteobacteria</taxon>
        <taxon>Pasteurellales</taxon>
        <taxon>Pasteurellaceae</taxon>
        <taxon>Haemophilus</taxon>
    </lineage>
</organism>
<keyword evidence="3 5" id="KW-0328">Glycosyltransferase</keyword>
<dbReference type="Gene3D" id="3.90.1170.20">
    <property type="entry name" value="Quinolinate phosphoribosyl transferase, N-terminal domain"/>
    <property type="match status" value="1"/>
</dbReference>
<gene>
    <name evidence="8" type="ORF">INP94_09790</name>
</gene>
<dbReference type="Pfam" id="PF02749">
    <property type="entry name" value="QRPTase_N"/>
    <property type="match status" value="1"/>
</dbReference>
<comment type="similarity">
    <text evidence="1 5">Belongs to the NadC/ModD family.</text>
</comment>